<sequence length="138" mass="14629">MVIRKILFTGSVPTGNIIKKYAADSNLKNATLEFGGKNPLMIFDDADLQQAIPAAAVSTLVNSGQGCIPTAMAEIGGSLGDPTIDTTGRGPQADGIQFDRVMSYLQYAKDQKFEIPLGGNRAGDKDYFIEGTIIANVT</sequence>
<dbReference type="OrthoDB" id="310895at2759"/>
<evidence type="ECO:0000313" key="6">
    <source>
        <dbReference type="Proteomes" id="UP000481861"/>
    </source>
</evidence>
<evidence type="ECO:0000256" key="2">
    <source>
        <dbReference type="ARBA" id="ARBA00024226"/>
    </source>
</evidence>
<dbReference type="Gene3D" id="3.40.309.10">
    <property type="entry name" value="Aldehyde Dehydrogenase, Chain A, domain 2"/>
    <property type="match status" value="2"/>
</dbReference>
<dbReference type="InterPro" id="IPR016162">
    <property type="entry name" value="Ald_DH_N"/>
</dbReference>
<protein>
    <recommendedName>
        <fullName evidence="2">aldehyde dehydrogenase (NAD(+))</fullName>
        <ecNumber evidence="2">1.2.1.3</ecNumber>
    </recommendedName>
</protein>
<comment type="similarity">
    <text evidence="1">Belongs to the aldehyde dehydrogenase family.</text>
</comment>
<dbReference type="SUPFAM" id="SSF53720">
    <property type="entry name" value="ALDH-like"/>
    <property type="match status" value="1"/>
</dbReference>
<proteinExistence type="inferred from homology"/>
<dbReference type="InterPro" id="IPR015590">
    <property type="entry name" value="Aldehyde_DH_dom"/>
</dbReference>
<dbReference type="Gene3D" id="3.40.605.10">
    <property type="entry name" value="Aldehyde Dehydrogenase, Chain A, domain 1"/>
    <property type="match status" value="1"/>
</dbReference>
<dbReference type="AlphaFoldDB" id="A0A7C8IGR3"/>
<dbReference type="GO" id="GO:0004029">
    <property type="term" value="F:aldehyde dehydrogenase (NAD+) activity"/>
    <property type="evidence" value="ECO:0007669"/>
    <property type="project" value="UniProtKB-EC"/>
</dbReference>
<feature type="domain" description="Aldehyde dehydrogenase" evidence="4">
    <location>
        <begin position="78"/>
        <end position="138"/>
    </location>
</feature>
<comment type="caution">
    <text evidence="5">The sequence shown here is derived from an EMBL/GenBank/DDBJ whole genome shotgun (WGS) entry which is preliminary data.</text>
</comment>
<name>A0A7C8IGR3_9PLEO</name>
<dbReference type="InterPro" id="IPR016163">
    <property type="entry name" value="Ald_DH_C"/>
</dbReference>
<evidence type="ECO:0000313" key="5">
    <source>
        <dbReference type="EMBL" id="KAF2873830.1"/>
    </source>
</evidence>
<feature type="domain" description="Aldehyde dehydrogenase" evidence="4">
    <location>
        <begin position="3"/>
        <end position="70"/>
    </location>
</feature>
<dbReference type="PANTHER" id="PTHR11699">
    <property type="entry name" value="ALDEHYDE DEHYDROGENASE-RELATED"/>
    <property type="match status" value="1"/>
</dbReference>
<evidence type="ECO:0000256" key="1">
    <source>
        <dbReference type="ARBA" id="ARBA00009986"/>
    </source>
</evidence>
<dbReference type="Pfam" id="PF00171">
    <property type="entry name" value="Aldedh"/>
    <property type="match status" value="2"/>
</dbReference>
<accession>A0A7C8IGR3</accession>
<organism evidence="5 6">
    <name type="scientific">Massariosphaeria phaeospora</name>
    <dbReference type="NCBI Taxonomy" id="100035"/>
    <lineage>
        <taxon>Eukaryota</taxon>
        <taxon>Fungi</taxon>
        <taxon>Dikarya</taxon>
        <taxon>Ascomycota</taxon>
        <taxon>Pezizomycotina</taxon>
        <taxon>Dothideomycetes</taxon>
        <taxon>Pleosporomycetidae</taxon>
        <taxon>Pleosporales</taxon>
        <taxon>Pleosporales incertae sedis</taxon>
        <taxon>Massariosphaeria</taxon>
    </lineage>
</organism>
<dbReference type="EC" id="1.2.1.3" evidence="2"/>
<evidence type="ECO:0000256" key="3">
    <source>
        <dbReference type="ARBA" id="ARBA00049194"/>
    </source>
</evidence>
<evidence type="ECO:0000259" key="4">
    <source>
        <dbReference type="Pfam" id="PF00171"/>
    </source>
</evidence>
<comment type="catalytic activity">
    <reaction evidence="3">
        <text>an aldehyde + NAD(+) + H2O = a carboxylate + NADH + 2 H(+)</text>
        <dbReference type="Rhea" id="RHEA:16185"/>
        <dbReference type="ChEBI" id="CHEBI:15377"/>
        <dbReference type="ChEBI" id="CHEBI:15378"/>
        <dbReference type="ChEBI" id="CHEBI:17478"/>
        <dbReference type="ChEBI" id="CHEBI:29067"/>
        <dbReference type="ChEBI" id="CHEBI:57540"/>
        <dbReference type="ChEBI" id="CHEBI:57945"/>
        <dbReference type="EC" id="1.2.1.3"/>
    </reaction>
</comment>
<reference evidence="5 6" key="1">
    <citation type="submission" date="2020-01" db="EMBL/GenBank/DDBJ databases">
        <authorList>
            <consortium name="DOE Joint Genome Institute"/>
            <person name="Haridas S."/>
            <person name="Albert R."/>
            <person name="Binder M."/>
            <person name="Bloem J."/>
            <person name="Labutti K."/>
            <person name="Salamov A."/>
            <person name="Andreopoulos B."/>
            <person name="Baker S.E."/>
            <person name="Barry K."/>
            <person name="Bills G."/>
            <person name="Bluhm B.H."/>
            <person name="Cannon C."/>
            <person name="Castanera R."/>
            <person name="Culley D.E."/>
            <person name="Daum C."/>
            <person name="Ezra D."/>
            <person name="Gonzalez J.B."/>
            <person name="Henrissat B."/>
            <person name="Kuo A."/>
            <person name="Liang C."/>
            <person name="Lipzen A."/>
            <person name="Lutzoni F."/>
            <person name="Magnuson J."/>
            <person name="Mondo S."/>
            <person name="Nolan M."/>
            <person name="Ohm R."/>
            <person name="Pangilinan J."/>
            <person name="Park H.-J.H."/>
            <person name="Ramirez L."/>
            <person name="Alfaro M."/>
            <person name="Sun H."/>
            <person name="Tritt A."/>
            <person name="Yoshinaga Y."/>
            <person name="Zwiers L.-H.L."/>
            <person name="Turgeon B.G."/>
            <person name="Goodwin S.B."/>
            <person name="Spatafora J.W."/>
            <person name="Crous P.W."/>
            <person name="Grigoriev I.V."/>
        </authorList>
    </citation>
    <scope>NUCLEOTIDE SEQUENCE [LARGE SCALE GENOMIC DNA]</scope>
    <source>
        <strain evidence="5 6">CBS 611.86</strain>
    </source>
</reference>
<dbReference type="Proteomes" id="UP000481861">
    <property type="component" value="Unassembled WGS sequence"/>
</dbReference>
<keyword evidence="6" id="KW-1185">Reference proteome</keyword>
<dbReference type="EMBL" id="JAADJZ010000007">
    <property type="protein sequence ID" value="KAF2873830.1"/>
    <property type="molecule type" value="Genomic_DNA"/>
</dbReference>
<dbReference type="InterPro" id="IPR016161">
    <property type="entry name" value="Ald_DH/histidinol_DH"/>
</dbReference>
<gene>
    <name evidence="5" type="ORF">BDV95DRAFT_605304</name>
</gene>